<name>A0ABY7QA35_9ACTN</name>
<protein>
    <submittedName>
        <fullName evidence="1">Uncharacterized protein</fullName>
    </submittedName>
</protein>
<gene>
    <name evidence="1" type="ORF">O1G21_29400</name>
</gene>
<dbReference type="EMBL" id="CP115450">
    <property type="protein sequence ID" value="WBP89555.1"/>
    <property type="molecule type" value="Genomic_DNA"/>
</dbReference>
<dbReference type="Proteomes" id="UP001212821">
    <property type="component" value="Chromosome"/>
</dbReference>
<sequence length="58" mass="6200">MSAVGEMLVAPVEYGQCVTCRGWGRGPWVADLTAHIALVLHCQPSHPNNPPPPNPPTE</sequence>
<evidence type="ECO:0000313" key="2">
    <source>
        <dbReference type="Proteomes" id="UP001212821"/>
    </source>
</evidence>
<reference evidence="2" key="1">
    <citation type="submission" date="2022-12" db="EMBL/GenBank/DDBJ databases">
        <authorList>
            <person name="Mo P."/>
        </authorList>
    </citation>
    <scope>NUCLEOTIDE SEQUENCE [LARGE SCALE GENOMIC DNA]</scope>
    <source>
        <strain evidence="2">HUAS 3-15</strain>
    </source>
</reference>
<accession>A0ABY7QA35</accession>
<organism evidence="1 2">
    <name type="scientific">Kitasatospora cathayae</name>
    <dbReference type="NCBI Taxonomy" id="3004092"/>
    <lineage>
        <taxon>Bacteria</taxon>
        <taxon>Bacillati</taxon>
        <taxon>Actinomycetota</taxon>
        <taxon>Actinomycetes</taxon>
        <taxon>Kitasatosporales</taxon>
        <taxon>Streptomycetaceae</taxon>
        <taxon>Kitasatospora</taxon>
    </lineage>
</organism>
<proteinExistence type="predicted"/>
<keyword evidence="2" id="KW-1185">Reference proteome</keyword>
<evidence type="ECO:0000313" key="1">
    <source>
        <dbReference type="EMBL" id="WBP89555.1"/>
    </source>
</evidence>
<dbReference type="RefSeq" id="WP_270147922.1">
    <property type="nucleotide sequence ID" value="NZ_CP115450.1"/>
</dbReference>